<dbReference type="AlphaFoldDB" id="A0A0J8U601"/>
<dbReference type="InterPro" id="IPR050204">
    <property type="entry name" value="AraC_XylS_family_regulators"/>
</dbReference>
<dbReference type="Pfam" id="PF12833">
    <property type="entry name" value="HTH_18"/>
    <property type="match status" value="1"/>
</dbReference>
<organism evidence="5 6">
    <name type="scientific">Mycolicibacterium conceptionense</name>
    <dbReference type="NCBI Taxonomy" id="451644"/>
    <lineage>
        <taxon>Bacteria</taxon>
        <taxon>Bacillati</taxon>
        <taxon>Actinomycetota</taxon>
        <taxon>Actinomycetes</taxon>
        <taxon>Mycobacteriales</taxon>
        <taxon>Mycobacteriaceae</taxon>
        <taxon>Mycolicibacterium</taxon>
    </lineage>
</organism>
<keyword evidence="2" id="KW-0238">DNA-binding</keyword>
<sequence length="259" mass="27844">MYRSAVWEIGKVSGNRDGTWSGAVAVVAGALCYTGTLSDARQHHHVATQVVRTFTGAFELSDAHGRRVVTSAAVIPSGHDHGIRILEPTSGILAFLDPSMFSRIATDSDDVARWVAAGHQLPCWTSPLPPEQLLGQLIATPPIGYTRPTADIWHPSVLAAVELIPRLLPGQVRLTDVARQVALSPSRLGRLFNDQVGQSFPTYVRWARLRCAVEAVRDGASLTDAAHAAGFTDSAHANRVCHEMFGLSPSAASRDLVWA</sequence>
<dbReference type="SMART" id="SM00342">
    <property type="entry name" value="HTH_ARAC"/>
    <property type="match status" value="1"/>
</dbReference>
<dbReference type="Gene3D" id="1.10.10.60">
    <property type="entry name" value="Homeodomain-like"/>
    <property type="match status" value="1"/>
</dbReference>
<evidence type="ECO:0000256" key="2">
    <source>
        <dbReference type="ARBA" id="ARBA00023125"/>
    </source>
</evidence>
<dbReference type="PANTHER" id="PTHR46796">
    <property type="entry name" value="HTH-TYPE TRANSCRIPTIONAL ACTIVATOR RHAS-RELATED"/>
    <property type="match status" value="1"/>
</dbReference>
<dbReference type="EMBL" id="LFOD01000026">
    <property type="protein sequence ID" value="KMV15870.1"/>
    <property type="molecule type" value="Genomic_DNA"/>
</dbReference>
<dbReference type="PATRIC" id="fig|451644.5.peg.4871"/>
<evidence type="ECO:0000313" key="5">
    <source>
        <dbReference type="EMBL" id="KMV15870.1"/>
    </source>
</evidence>
<accession>A0A0J8U601</accession>
<evidence type="ECO:0000256" key="1">
    <source>
        <dbReference type="ARBA" id="ARBA00023015"/>
    </source>
</evidence>
<evidence type="ECO:0000259" key="4">
    <source>
        <dbReference type="PROSITE" id="PS01124"/>
    </source>
</evidence>
<evidence type="ECO:0000313" key="6">
    <source>
        <dbReference type="Proteomes" id="UP000037594"/>
    </source>
</evidence>
<dbReference type="Proteomes" id="UP000037594">
    <property type="component" value="Unassembled WGS sequence"/>
</dbReference>
<evidence type="ECO:0000256" key="3">
    <source>
        <dbReference type="ARBA" id="ARBA00023163"/>
    </source>
</evidence>
<dbReference type="GO" id="GO:0003700">
    <property type="term" value="F:DNA-binding transcription factor activity"/>
    <property type="evidence" value="ECO:0007669"/>
    <property type="project" value="InterPro"/>
</dbReference>
<dbReference type="GO" id="GO:0043565">
    <property type="term" value="F:sequence-specific DNA binding"/>
    <property type="evidence" value="ECO:0007669"/>
    <property type="project" value="InterPro"/>
</dbReference>
<keyword evidence="1" id="KW-0805">Transcription regulation</keyword>
<dbReference type="InterPro" id="IPR018060">
    <property type="entry name" value="HTH_AraC"/>
</dbReference>
<reference evidence="5 6" key="1">
    <citation type="submission" date="2015-06" db="EMBL/GenBank/DDBJ databases">
        <title>Genome sequence of Mycobacterium conceptionense strain MLE.</title>
        <authorList>
            <person name="Greninger A.L."/>
            <person name="Cunningham G."/>
            <person name="Chiu C.Y."/>
            <person name="Miller S."/>
        </authorList>
    </citation>
    <scope>NUCLEOTIDE SEQUENCE [LARGE SCALE GENOMIC DNA]</scope>
    <source>
        <strain evidence="5 6">MLE</strain>
    </source>
</reference>
<proteinExistence type="predicted"/>
<comment type="caution">
    <text evidence="5">The sequence shown here is derived from an EMBL/GenBank/DDBJ whole genome shotgun (WGS) entry which is preliminary data.</text>
</comment>
<keyword evidence="3" id="KW-0804">Transcription</keyword>
<gene>
    <name evidence="5" type="ORF">ACT17_23610</name>
</gene>
<protein>
    <submittedName>
        <fullName evidence="5">AraC family transcriptional regulator</fullName>
    </submittedName>
</protein>
<dbReference type="PROSITE" id="PS01124">
    <property type="entry name" value="HTH_ARAC_FAMILY_2"/>
    <property type="match status" value="1"/>
</dbReference>
<name>A0A0J8U601_9MYCO</name>
<feature type="domain" description="HTH araC/xylS-type" evidence="4">
    <location>
        <begin position="158"/>
        <end position="255"/>
    </location>
</feature>